<dbReference type="PROSITE" id="PS51186">
    <property type="entry name" value="GNAT"/>
    <property type="match status" value="1"/>
</dbReference>
<dbReference type="Gene3D" id="3.40.630.30">
    <property type="match status" value="1"/>
</dbReference>
<proteinExistence type="predicted"/>
<feature type="domain" description="N-acetyltransferase" evidence="1">
    <location>
        <begin position="152"/>
        <end position="308"/>
    </location>
</feature>
<name>A0A919W7I0_9ACTN</name>
<reference evidence="2 3" key="1">
    <citation type="submission" date="2021-03" db="EMBL/GenBank/DDBJ databases">
        <title>Whole genome shotgun sequence of Actinoplanes toevensis NBRC 105298.</title>
        <authorList>
            <person name="Komaki H."/>
            <person name="Tamura T."/>
        </authorList>
    </citation>
    <scope>NUCLEOTIDE SEQUENCE [LARGE SCALE GENOMIC DNA]</scope>
    <source>
        <strain evidence="2 3">NBRC 105298</strain>
    </source>
</reference>
<protein>
    <recommendedName>
        <fullName evidence="1">N-acetyltransferase domain-containing protein</fullName>
    </recommendedName>
</protein>
<dbReference type="InterPro" id="IPR016181">
    <property type="entry name" value="Acyl_CoA_acyltransferase"/>
</dbReference>
<organism evidence="2 3">
    <name type="scientific">Paractinoplanes toevensis</name>
    <dbReference type="NCBI Taxonomy" id="571911"/>
    <lineage>
        <taxon>Bacteria</taxon>
        <taxon>Bacillati</taxon>
        <taxon>Actinomycetota</taxon>
        <taxon>Actinomycetes</taxon>
        <taxon>Micromonosporales</taxon>
        <taxon>Micromonosporaceae</taxon>
        <taxon>Paractinoplanes</taxon>
    </lineage>
</organism>
<evidence type="ECO:0000259" key="1">
    <source>
        <dbReference type="PROSITE" id="PS51186"/>
    </source>
</evidence>
<sequence>MKPRPYFGPADLAAMQRLVQRTWTPDSHWHLGDLAWQRPSMPDRQIALWPADGTPARANGAQAGTDVVAWAWVSARAQLETQAPAALAGEVLAWFDEVAGGGEQTVTVMETDTELVGVLSAAGYREVDGPFFRHCLRDLDASLPQPRLPDGYLVRPVRPGELAARAAVHRAAWRPQRLGEMQVPPVDLGDGESGMTTKRYGDIVGHWPYRSDLDLVVEAPDGNLVGTALGWLDDMNKVALLEPVGIDPGHGRRGLGVAVSLACLHAMRDAGATQAVVCPRGDDAYPVPRRLYHAVGFRDASRTVTYRR</sequence>
<dbReference type="Proteomes" id="UP000677082">
    <property type="component" value="Unassembled WGS sequence"/>
</dbReference>
<dbReference type="SUPFAM" id="SSF55729">
    <property type="entry name" value="Acyl-CoA N-acyltransferases (Nat)"/>
    <property type="match status" value="1"/>
</dbReference>
<evidence type="ECO:0000313" key="3">
    <source>
        <dbReference type="Proteomes" id="UP000677082"/>
    </source>
</evidence>
<dbReference type="Pfam" id="PF00583">
    <property type="entry name" value="Acetyltransf_1"/>
    <property type="match status" value="1"/>
</dbReference>
<keyword evidence="3" id="KW-1185">Reference proteome</keyword>
<dbReference type="EMBL" id="BOQN01000011">
    <property type="protein sequence ID" value="GIM89226.1"/>
    <property type="molecule type" value="Genomic_DNA"/>
</dbReference>
<dbReference type="GO" id="GO:0016747">
    <property type="term" value="F:acyltransferase activity, transferring groups other than amino-acyl groups"/>
    <property type="evidence" value="ECO:0007669"/>
    <property type="project" value="InterPro"/>
</dbReference>
<evidence type="ECO:0000313" key="2">
    <source>
        <dbReference type="EMBL" id="GIM89226.1"/>
    </source>
</evidence>
<dbReference type="AlphaFoldDB" id="A0A919W7I0"/>
<comment type="caution">
    <text evidence="2">The sequence shown here is derived from an EMBL/GenBank/DDBJ whole genome shotgun (WGS) entry which is preliminary data.</text>
</comment>
<gene>
    <name evidence="2" type="ORF">Ato02nite_010190</name>
</gene>
<dbReference type="RefSeq" id="WP_213005183.1">
    <property type="nucleotide sequence ID" value="NZ_BOQN01000011.1"/>
</dbReference>
<dbReference type="InterPro" id="IPR000182">
    <property type="entry name" value="GNAT_dom"/>
</dbReference>
<dbReference type="CDD" id="cd04301">
    <property type="entry name" value="NAT_SF"/>
    <property type="match status" value="1"/>
</dbReference>
<accession>A0A919W7I0</accession>